<feature type="domain" description="Peptidase C1A papain C-terminal" evidence="8">
    <location>
        <begin position="115"/>
        <end position="327"/>
    </location>
</feature>
<dbReference type="InterPro" id="IPR000169">
    <property type="entry name" value="Pept_cys_AS"/>
</dbReference>
<feature type="chain" id="PRO_5040259731" evidence="7">
    <location>
        <begin position="17"/>
        <end position="336"/>
    </location>
</feature>
<dbReference type="Pfam" id="PF00112">
    <property type="entry name" value="Peptidase_C1"/>
    <property type="match status" value="1"/>
</dbReference>
<keyword evidence="6" id="KW-1015">Disulfide bond</keyword>
<dbReference type="PANTHER" id="PTHR12411">
    <property type="entry name" value="CYSTEINE PROTEASE FAMILY C1-RELATED"/>
    <property type="match status" value="1"/>
</dbReference>
<accession>A0A9Q0M6Z8</accession>
<dbReference type="PROSITE" id="PS00139">
    <property type="entry name" value="THIOL_PROTEASE_CYS"/>
    <property type="match status" value="1"/>
</dbReference>
<dbReference type="SMART" id="SM00848">
    <property type="entry name" value="Inhibitor_I29"/>
    <property type="match status" value="1"/>
</dbReference>
<feature type="domain" description="Cathepsin propeptide inhibitor" evidence="9">
    <location>
        <begin position="24"/>
        <end position="84"/>
    </location>
</feature>
<dbReference type="GO" id="GO:0008234">
    <property type="term" value="F:cysteine-type peptidase activity"/>
    <property type="evidence" value="ECO:0007669"/>
    <property type="project" value="UniProtKB-KW"/>
</dbReference>
<reference evidence="10" key="1">
    <citation type="submission" date="2022-12" db="EMBL/GenBank/DDBJ databases">
        <title>Genome assemblies of Blomia tropicalis.</title>
        <authorList>
            <person name="Cui Y."/>
        </authorList>
    </citation>
    <scope>NUCLEOTIDE SEQUENCE</scope>
    <source>
        <tissue evidence="10">Adult mites</tissue>
    </source>
</reference>
<dbReference type="SUPFAM" id="SSF54001">
    <property type="entry name" value="Cysteine proteinases"/>
    <property type="match status" value="1"/>
</dbReference>
<evidence type="ECO:0000256" key="2">
    <source>
        <dbReference type="ARBA" id="ARBA00022670"/>
    </source>
</evidence>
<evidence type="ECO:0000256" key="6">
    <source>
        <dbReference type="ARBA" id="ARBA00023157"/>
    </source>
</evidence>
<evidence type="ECO:0000313" key="11">
    <source>
        <dbReference type="Proteomes" id="UP001142055"/>
    </source>
</evidence>
<proteinExistence type="inferred from homology"/>
<dbReference type="InterPro" id="IPR013128">
    <property type="entry name" value="Peptidase_C1A"/>
</dbReference>
<dbReference type="Pfam" id="PF08246">
    <property type="entry name" value="Inhibitor_I29"/>
    <property type="match status" value="1"/>
</dbReference>
<organism evidence="10 11">
    <name type="scientific">Blomia tropicalis</name>
    <name type="common">Mite</name>
    <dbReference type="NCBI Taxonomy" id="40697"/>
    <lineage>
        <taxon>Eukaryota</taxon>
        <taxon>Metazoa</taxon>
        <taxon>Ecdysozoa</taxon>
        <taxon>Arthropoda</taxon>
        <taxon>Chelicerata</taxon>
        <taxon>Arachnida</taxon>
        <taxon>Acari</taxon>
        <taxon>Acariformes</taxon>
        <taxon>Sarcoptiformes</taxon>
        <taxon>Astigmata</taxon>
        <taxon>Glycyphagoidea</taxon>
        <taxon>Echimyopodidae</taxon>
        <taxon>Blomia</taxon>
    </lineage>
</organism>
<keyword evidence="2" id="KW-0645">Protease</keyword>
<evidence type="ECO:0000256" key="3">
    <source>
        <dbReference type="ARBA" id="ARBA00022801"/>
    </source>
</evidence>
<dbReference type="AlphaFoldDB" id="A0A9Q0M6Z8"/>
<dbReference type="InterPro" id="IPR025660">
    <property type="entry name" value="Pept_his_AS"/>
</dbReference>
<evidence type="ECO:0000259" key="8">
    <source>
        <dbReference type="SMART" id="SM00645"/>
    </source>
</evidence>
<evidence type="ECO:0000259" key="9">
    <source>
        <dbReference type="SMART" id="SM00848"/>
    </source>
</evidence>
<comment type="similarity">
    <text evidence="1">Belongs to the peptidase C1 family.</text>
</comment>
<dbReference type="InterPro" id="IPR038765">
    <property type="entry name" value="Papain-like_cys_pep_sf"/>
</dbReference>
<gene>
    <name evidence="10" type="ORF">RDWZM_009652</name>
</gene>
<dbReference type="OrthoDB" id="498368at2759"/>
<dbReference type="InterPro" id="IPR039417">
    <property type="entry name" value="Peptidase_C1A_papain-like"/>
</dbReference>
<dbReference type="InterPro" id="IPR013201">
    <property type="entry name" value="Prot_inhib_I29"/>
</dbReference>
<feature type="signal peptide" evidence="7">
    <location>
        <begin position="1"/>
        <end position="16"/>
    </location>
</feature>
<protein>
    <submittedName>
        <fullName evidence="10">Uncharacterized protein</fullName>
    </submittedName>
</protein>
<dbReference type="CDD" id="cd02248">
    <property type="entry name" value="Peptidase_C1A"/>
    <property type="match status" value="1"/>
</dbReference>
<dbReference type="SMART" id="SM00645">
    <property type="entry name" value="Pept_C1"/>
    <property type="match status" value="1"/>
</dbReference>
<evidence type="ECO:0000313" key="10">
    <source>
        <dbReference type="EMBL" id="KAJ6218495.1"/>
    </source>
</evidence>
<dbReference type="OMA" id="QNGLCRY"/>
<dbReference type="PROSITE" id="PS00639">
    <property type="entry name" value="THIOL_PROTEASE_HIS"/>
    <property type="match status" value="1"/>
</dbReference>
<dbReference type="GO" id="GO:0006508">
    <property type="term" value="P:proteolysis"/>
    <property type="evidence" value="ECO:0007669"/>
    <property type="project" value="UniProtKB-KW"/>
</dbReference>
<evidence type="ECO:0000256" key="7">
    <source>
        <dbReference type="SAM" id="SignalP"/>
    </source>
</evidence>
<dbReference type="InterPro" id="IPR000668">
    <property type="entry name" value="Peptidase_C1A_C"/>
</dbReference>
<dbReference type="Gene3D" id="3.90.70.10">
    <property type="entry name" value="Cysteine proteinases"/>
    <property type="match status" value="1"/>
</dbReference>
<evidence type="ECO:0000256" key="4">
    <source>
        <dbReference type="ARBA" id="ARBA00022807"/>
    </source>
</evidence>
<sequence length="336" mass="38491">MLFLQFLFNLLVLKQGADLFESKFENFISKYEKPYKNNSEEYGRRMDIFRKSLNEIDYLNSLRTHNESAYYGITKYSDLTQEEFIQLIGKNKRNHHSKHRNVRTRQLFNSDHLNVPGEFDWRDRNVVSKVRNQGKCGACWAHSTVATVESMVAIKTNKLTEFSVQQLVDCSNGDNQGCRGGDTCSALIWMNKNKVKLESAQAYPNQDYAGICKSREDEDGVQIRSNFTCDNFINNEEKIVQLLATHGPLIAAVDATTWKHYLGGIIQYHCFNDLNHAVQITGYDLNGNVPYFKVRNTWDVSFGIDGYIHIAIGHNLCGIAEEISALDVLSIPKKFY</sequence>
<dbReference type="EMBL" id="JAPWDV010000003">
    <property type="protein sequence ID" value="KAJ6218495.1"/>
    <property type="molecule type" value="Genomic_DNA"/>
</dbReference>
<name>A0A9Q0M6Z8_BLOTA</name>
<keyword evidence="5" id="KW-0865">Zymogen</keyword>
<dbReference type="Proteomes" id="UP001142055">
    <property type="component" value="Chromosome 3"/>
</dbReference>
<keyword evidence="7" id="KW-0732">Signal</keyword>
<evidence type="ECO:0000256" key="5">
    <source>
        <dbReference type="ARBA" id="ARBA00023145"/>
    </source>
</evidence>
<comment type="caution">
    <text evidence="10">The sequence shown here is derived from an EMBL/GenBank/DDBJ whole genome shotgun (WGS) entry which is preliminary data.</text>
</comment>
<keyword evidence="11" id="KW-1185">Reference proteome</keyword>
<keyword evidence="3" id="KW-0378">Hydrolase</keyword>
<keyword evidence="4" id="KW-0788">Thiol protease</keyword>
<evidence type="ECO:0000256" key="1">
    <source>
        <dbReference type="ARBA" id="ARBA00008455"/>
    </source>
</evidence>